<dbReference type="Proteomes" id="UP001360560">
    <property type="component" value="Unassembled WGS sequence"/>
</dbReference>
<dbReference type="InterPro" id="IPR027417">
    <property type="entry name" value="P-loop_NTPase"/>
</dbReference>
<comment type="similarity">
    <text evidence="1">Belongs to the DNA2/NAM7 helicase family.</text>
</comment>
<evidence type="ECO:0000259" key="6">
    <source>
        <dbReference type="Pfam" id="PF13086"/>
    </source>
</evidence>
<gene>
    <name evidence="8" type="ORF">DASC09_006120</name>
</gene>
<dbReference type="GO" id="GO:0003678">
    <property type="term" value="F:DNA helicase activity"/>
    <property type="evidence" value="ECO:0007669"/>
    <property type="project" value="UniProtKB-ARBA"/>
</dbReference>
<evidence type="ECO:0008006" key="10">
    <source>
        <dbReference type="Google" id="ProtNLM"/>
    </source>
</evidence>
<comment type="caution">
    <text evidence="8">The sequence shown here is derived from an EMBL/GenBank/DDBJ whole genome shotgun (WGS) entry which is preliminary data.</text>
</comment>
<dbReference type="GO" id="GO:0003724">
    <property type="term" value="F:RNA helicase activity"/>
    <property type="evidence" value="ECO:0007669"/>
    <property type="project" value="TreeGrafter"/>
</dbReference>
<dbReference type="GO" id="GO:0000184">
    <property type="term" value="P:nuclear-transcribed mRNA catabolic process, nonsense-mediated decay"/>
    <property type="evidence" value="ECO:0007669"/>
    <property type="project" value="TreeGrafter"/>
</dbReference>
<feature type="domain" description="DNA2/NAM7 helicase-like C-terminal" evidence="7">
    <location>
        <begin position="610"/>
        <end position="835"/>
    </location>
</feature>
<dbReference type="Gene3D" id="3.40.50.300">
    <property type="entry name" value="P-loop containing nucleotide triphosphate hydrolases"/>
    <property type="match status" value="2"/>
</dbReference>
<dbReference type="PANTHER" id="PTHR10887">
    <property type="entry name" value="DNA2/NAM7 HELICASE FAMILY"/>
    <property type="match status" value="1"/>
</dbReference>
<dbReference type="GO" id="GO:0016787">
    <property type="term" value="F:hydrolase activity"/>
    <property type="evidence" value="ECO:0007669"/>
    <property type="project" value="UniProtKB-KW"/>
</dbReference>
<dbReference type="PANTHER" id="PTHR10887:SF317">
    <property type="entry name" value="ATP-DEPENDENT RNA HELICASE ECM32-RELATED"/>
    <property type="match status" value="1"/>
</dbReference>
<dbReference type="SUPFAM" id="SSF52540">
    <property type="entry name" value="P-loop containing nucleoside triphosphate hydrolases"/>
    <property type="match status" value="1"/>
</dbReference>
<evidence type="ECO:0000256" key="2">
    <source>
        <dbReference type="ARBA" id="ARBA00022741"/>
    </source>
</evidence>
<evidence type="ECO:0000259" key="7">
    <source>
        <dbReference type="Pfam" id="PF13087"/>
    </source>
</evidence>
<dbReference type="InterPro" id="IPR041677">
    <property type="entry name" value="DNA2/NAM7_AAA_11"/>
</dbReference>
<evidence type="ECO:0000313" key="8">
    <source>
        <dbReference type="EMBL" id="GMM33287.1"/>
    </source>
</evidence>
<dbReference type="GO" id="GO:0005524">
    <property type="term" value="F:ATP binding"/>
    <property type="evidence" value="ECO:0007669"/>
    <property type="project" value="UniProtKB-KW"/>
</dbReference>
<protein>
    <recommendedName>
        <fullName evidence="10">C2H2-type domain-containing protein</fullName>
    </recommendedName>
</protein>
<dbReference type="FunFam" id="3.40.50.300:FF:000326">
    <property type="entry name" value="P-loop containing nucleoside triphosphate hydrolase"/>
    <property type="match status" value="1"/>
</dbReference>
<reference evidence="8 9" key="1">
    <citation type="journal article" date="2023" name="Elife">
        <title>Identification of key yeast species and microbe-microbe interactions impacting larval growth of Drosophila in the wild.</title>
        <authorList>
            <person name="Mure A."/>
            <person name="Sugiura Y."/>
            <person name="Maeda R."/>
            <person name="Honda K."/>
            <person name="Sakurai N."/>
            <person name="Takahashi Y."/>
            <person name="Watada M."/>
            <person name="Katoh T."/>
            <person name="Gotoh A."/>
            <person name="Gotoh Y."/>
            <person name="Taniguchi I."/>
            <person name="Nakamura K."/>
            <person name="Hayashi T."/>
            <person name="Katayama T."/>
            <person name="Uemura T."/>
            <person name="Hattori Y."/>
        </authorList>
    </citation>
    <scope>NUCLEOTIDE SEQUENCE [LARGE SCALE GENOMIC DNA]</scope>
    <source>
        <strain evidence="8 9">SC-9</strain>
    </source>
</reference>
<keyword evidence="5" id="KW-0067">ATP-binding</keyword>
<dbReference type="InterPro" id="IPR041679">
    <property type="entry name" value="DNA2/NAM7-like_C"/>
</dbReference>
<dbReference type="AlphaFoldDB" id="A0AAV5QF83"/>
<name>A0AAV5QF83_9ASCO</name>
<organism evidence="8 9">
    <name type="scientific">Saccharomycopsis crataegensis</name>
    <dbReference type="NCBI Taxonomy" id="43959"/>
    <lineage>
        <taxon>Eukaryota</taxon>
        <taxon>Fungi</taxon>
        <taxon>Dikarya</taxon>
        <taxon>Ascomycota</taxon>
        <taxon>Saccharomycotina</taxon>
        <taxon>Saccharomycetes</taxon>
        <taxon>Saccharomycopsidaceae</taxon>
        <taxon>Saccharomycopsis</taxon>
    </lineage>
</organism>
<evidence type="ECO:0000313" key="9">
    <source>
        <dbReference type="Proteomes" id="UP001360560"/>
    </source>
</evidence>
<evidence type="ECO:0000256" key="3">
    <source>
        <dbReference type="ARBA" id="ARBA00022801"/>
    </source>
</evidence>
<dbReference type="GO" id="GO:0005737">
    <property type="term" value="C:cytoplasm"/>
    <property type="evidence" value="ECO:0007669"/>
    <property type="project" value="TreeGrafter"/>
</dbReference>
<dbReference type="EMBL" id="BTFZ01000001">
    <property type="protein sequence ID" value="GMM33287.1"/>
    <property type="molecule type" value="Genomic_DNA"/>
</dbReference>
<keyword evidence="2" id="KW-0547">Nucleotide-binding</keyword>
<dbReference type="RefSeq" id="XP_064850287.1">
    <property type="nucleotide sequence ID" value="XM_064994215.1"/>
</dbReference>
<keyword evidence="3" id="KW-0378">Hydrolase</keyword>
<dbReference type="GeneID" id="90071266"/>
<dbReference type="Pfam" id="PF13086">
    <property type="entry name" value="AAA_11"/>
    <property type="match status" value="2"/>
</dbReference>
<evidence type="ECO:0000256" key="1">
    <source>
        <dbReference type="ARBA" id="ARBA00007913"/>
    </source>
</evidence>
<dbReference type="InterPro" id="IPR047187">
    <property type="entry name" value="SF1_C_Upf1"/>
</dbReference>
<dbReference type="Pfam" id="PF13087">
    <property type="entry name" value="AAA_12"/>
    <property type="match status" value="1"/>
</dbReference>
<dbReference type="InterPro" id="IPR045055">
    <property type="entry name" value="DNA2/NAM7-like"/>
</dbReference>
<feature type="domain" description="DNA2/NAM7 helicase helicase" evidence="6">
    <location>
        <begin position="400"/>
        <end position="504"/>
    </location>
</feature>
<keyword evidence="4" id="KW-0347">Helicase</keyword>
<keyword evidence="9" id="KW-1185">Reference proteome</keyword>
<evidence type="ECO:0000256" key="5">
    <source>
        <dbReference type="ARBA" id="ARBA00022840"/>
    </source>
</evidence>
<sequence>MGITINDSSFNCLDCRKRFPSDKVMSHLETTTHKHFTLFDDHEVLKCDFCFKVNARRLACVKVNECLFVSCDSCIAELDSPEAQEPSVFQMFKTYQEIRRDMYGKMTDLLSFSTKKFLKIEKRFSKRGLKVWKDDLGNFTIIKGQPKGQYYKQQISATVSKKMIGDANIKELTQDDNNLPTSEKIAEVIDDQLALETAPVESEMKTCSFKDVEKIIHKMSKKPPKLHYSTLGHYLREMSFCVYLEELFETFPSDPLIYNKSNANKYYVELDYQQEMVERLSDKMRSLKDIPFSPHQLFILANEQNVWYGYVESRWLDNADSPSRINVIVNLYNWNSKGLPRRSNDIKIFPCSYNASRILNSMDKLYQSQMKTLLIGKSAHSLTDSVNYDIDNLEFFNSAFNQYQRSAVKYALKMSVSLIRAPFGTGKTVLIVELVRQLLRMGVYPIRVVAASNLAVDNIAQLMIPQYKDDILRIVSQGVESKYRNSHQLSGVCVHNKVGKLLGDKCLEIKKKLETKKPVKPNEFKLYRRECYELSSKLASKAKVIFSTTSCADRYSDNYGYKVPVVIMDESTESSEPSCLIPLSLPGVKKAIFVGDDKQLSFFSKSKYLTLSLFERLIENNKVGEPEMLHTQFRMHPILSAFPNVHFYNGLLANGVSAEERTITSIHNPVVWWNTASLEKHSEKAITASESVVSVDGHETYDNETEADLVVKVIKKLVYEKKVKRKDIGIITPYRGQKVRIANALLKDMKVQNNKIVDISDDNEELFNDKISSTIMKLDGVEISSIDGFQGKEKKFIVLSLVRSNDKGSIGFLNDKRRTNVALTRAKFGLILVGDLTCMRKKDGTWKAYGEWLKANGRIIEGDEFTY</sequence>
<accession>A0AAV5QF83</accession>
<proteinExistence type="inferred from homology"/>
<feature type="domain" description="DNA2/NAM7 helicase helicase" evidence="6">
    <location>
        <begin position="528"/>
        <end position="601"/>
    </location>
</feature>
<dbReference type="GO" id="GO:0005694">
    <property type="term" value="C:chromosome"/>
    <property type="evidence" value="ECO:0007669"/>
    <property type="project" value="UniProtKB-ARBA"/>
</dbReference>
<dbReference type="CDD" id="cd18808">
    <property type="entry name" value="SF1_C_Upf1"/>
    <property type="match status" value="1"/>
</dbReference>
<evidence type="ECO:0000256" key="4">
    <source>
        <dbReference type="ARBA" id="ARBA00022806"/>
    </source>
</evidence>